<reference evidence="4" key="2">
    <citation type="submission" date="2025-08" db="UniProtKB">
        <authorList>
            <consortium name="Ensembl"/>
        </authorList>
    </citation>
    <scope>IDENTIFICATION</scope>
</reference>
<keyword evidence="3" id="KW-0677">Repeat</keyword>
<dbReference type="AlphaFoldDB" id="A0A2K5UWI6"/>
<dbReference type="PIRSF" id="PIRSF038286">
    <property type="entry name" value="PRAME"/>
    <property type="match status" value="1"/>
</dbReference>
<dbReference type="InterPro" id="IPR026271">
    <property type="entry name" value="PRAME"/>
</dbReference>
<evidence type="ECO:0000313" key="4">
    <source>
        <dbReference type="Ensembl" id="ENSMFAP00000016816.2"/>
    </source>
</evidence>
<organism evidence="4 5">
    <name type="scientific">Macaca fascicularis</name>
    <name type="common">Crab-eating macaque</name>
    <name type="synonym">Cynomolgus monkey</name>
    <dbReference type="NCBI Taxonomy" id="9541"/>
    <lineage>
        <taxon>Eukaryota</taxon>
        <taxon>Metazoa</taxon>
        <taxon>Chordata</taxon>
        <taxon>Craniata</taxon>
        <taxon>Vertebrata</taxon>
        <taxon>Euteleostomi</taxon>
        <taxon>Mammalia</taxon>
        <taxon>Eutheria</taxon>
        <taxon>Euarchontoglires</taxon>
        <taxon>Primates</taxon>
        <taxon>Haplorrhini</taxon>
        <taxon>Catarrhini</taxon>
        <taxon>Cercopithecidae</taxon>
        <taxon>Cercopithecinae</taxon>
        <taxon>Macaca</taxon>
    </lineage>
</organism>
<dbReference type="GO" id="GO:0008284">
    <property type="term" value="P:positive regulation of cell population proliferation"/>
    <property type="evidence" value="ECO:0007669"/>
    <property type="project" value="InterPro"/>
</dbReference>
<name>A0A2K5UWI6_MACFA</name>
<gene>
    <name evidence="4" type="primary">PRAMEF12</name>
</gene>
<dbReference type="GO" id="GO:0031462">
    <property type="term" value="C:Cul2-RING ubiquitin ligase complex"/>
    <property type="evidence" value="ECO:0007669"/>
    <property type="project" value="UniProtKB-ARBA"/>
</dbReference>
<evidence type="ECO:0000256" key="3">
    <source>
        <dbReference type="ARBA" id="ARBA00022737"/>
    </source>
</evidence>
<dbReference type="GO" id="GO:0005737">
    <property type="term" value="C:cytoplasm"/>
    <property type="evidence" value="ECO:0007669"/>
    <property type="project" value="TreeGrafter"/>
</dbReference>
<dbReference type="PANTHER" id="PTHR14224:SF94">
    <property type="entry name" value="PRAME FAMILY MEMBER 12"/>
    <property type="match status" value="1"/>
</dbReference>
<dbReference type="GO" id="GO:0043066">
    <property type="term" value="P:negative regulation of apoptotic process"/>
    <property type="evidence" value="ECO:0007669"/>
    <property type="project" value="InterPro"/>
</dbReference>
<dbReference type="STRING" id="9541.ENSMFAP00000016816"/>
<dbReference type="GO" id="GO:0045596">
    <property type="term" value="P:negative regulation of cell differentiation"/>
    <property type="evidence" value="ECO:0007669"/>
    <property type="project" value="InterPro"/>
</dbReference>
<dbReference type="GO" id="GO:0045892">
    <property type="term" value="P:negative regulation of DNA-templated transcription"/>
    <property type="evidence" value="ECO:0007669"/>
    <property type="project" value="InterPro"/>
</dbReference>
<sequence length="483" mass="54448">MSLQAPPRLLELAEQSLLRDGALAISTLEELPRELFPSLFIEAFTRRCCETLKTMVQAWPFTCLPLGSLMKSRPLETFGAVLEGLDALLAQKVRPRRWKLQVLDLRDVDENFWGIWSGASAPSPEALSKRQTAENCPRLGGQQPLMVTLDLCFKNGTLDECLTRFLEWGKQREGLLHVCCKELQIFGMPIHSVIEVLNMVELDCIREVEVCCPWELSILIRFAPYLGQMRNLRKLVLFNIHVSACIPPDKKEQFVTQFTSQFLKLDYFQKLYMHSVSFLEGHLDQLLRCLQAPLETVVMTDCLLSESDLKHLSWCPSIRQLKELDLRGITLTHFSPEPLAVLLEQVEATLQTLDLEDCGITDSQLSIILPALSRCSQLSTLSFYGNLISVAALENLLRHTVGLSKLSLELYPAPLESYDAQGALCWGRFAQLGAELMKTLRDLRQPKTVVFSTVPCPRCGIRASYDLEPSHCLLNACHQGGCI</sequence>
<dbReference type="GeneTree" id="ENSGT01030000234531"/>
<comment type="similarity">
    <text evidence="1">Belongs to the PRAME family.</text>
</comment>
<keyword evidence="5" id="KW-1185">Reference proteome</keyword>
<dbReference type="Ensembl" id="ENSMFAT00000067352.2">
    <property type="protein sequence ID" value="ENSMFAP00000016816.2"/>
    <property type="gene ID" value="ENSMFAG00000031578.2"/>
</dbReference>
<reference evidence="4" key="3">
    <citation type="submission" date="2025-09" db="UniProtKB">
        <authorList>
            <consortium name="Ensembl"/>
        </authorList>
    </citation>
    <scope>IDENTIFICATION</scope>
</reference>
<dbReference type="InterPro" id="IPR050694">
    <property type="entry name" value="LRRC14/PRAME"/>
</dbReference>
<dbReference type="VEuPathDB" id="HostDB:ENSMFAG00000031578"/>
<dbReference type="Proteomes" id="UP000233100">
    <property type="component" value="Chromosome 1"/>
</dbReference>
<protein>
    <submittedName>
        <fullName evidence="4">PRAME family member 12</fullName>
    </submittedName>
</protein>
<dbReference type="Gene3D" id="3.80.10.10">
    <property type="entry name" value="Ribonuclease Inhibitor"/>
    <property type="match status" value="1"/>
</dbReference>
<reference evidence="4 5" key="1">
    <citation type="submission" date="2013-03" db="EMBL/GenBank/DDBJ databases">
        <authorList>
            <person name="Warren W."/>
            <person name="Wilson R.K."/>
        </authorList>
    </citation>
    <scope>NUCLEOTIDE SEQUENCE</scope>
</reference>
<dbReference type="FunFam" id="3.80.10.10:FF:000079">
    <property type="entry name" value="PRAME family member 18"/>
    <property type="match status" value="1"/>
</dbReference>
<evidence type="ECO:0000256" key="2">
    <source>
        <dbReference type="ARBA" id="ARBA00022614"/>
    </source>
</evidence>
<evidence type="ECO:0000313" key="5">
    <source>
        <dbReference type="Proteomes" id="UP000233100"/>
    </source>
</evidence>
<dbReference type="PANTHER" id="PTHR14224">
    <property type="entry name" value="SIMILAR TO PREFERENTIALLY EXPRESSED ANTIGEN IN MELANOMA-LIKE 3"/>
    <property type="match status" value="1"/>
</dbReference>
<evidence type="ECO:0000256" key="1">
    <source>
        <dbReference type="ARBA" id="ARBA00009608"/>
    </source>
</evidence>
<keyword evidence="2" id="KW-0433">Leucine-rich repeat</keyword>
<dbReference type="SUPFAM" id="SSF52047">
    <property type="entry name" value="RNI-like"/>
    <property type="match status" value="1"/>
</dbReference>
<dbReference type="InterPro" id="IPR032675">
    <property type="entry name" value="LRR_dom_sf"/>
</dbReference>
<accession>A0A2K5UWI6</accession>
<proteinExistence type="inferred from homology"/>